<dbReference type="PANTHER" id="PTHR33397">
    <property type="entry name" value="UPF0331 PROTEIN YUTE"/>
    <property type="match status" value="1"/>
</dbReference>
<evidence type="ECO:0000256" key="1">
    <source>
        <dbReference type="ARBA" id="ARBA00022649"/>
    </source>
</evidence>
<dbReference type="Pfam" id="PF01934">
    <property type="entry name" value="HepT-like"/>
    <property type="match status" value="1"/>
</dbReference>
<evidence type="ECO:0000256" key="2">
    <source>
        <dbReference type="ARBA" id="ARBA00022722"/>
    </source>
</evidence>
<evidence type="ECO:0000313" key="5">
    <source>
        <dbReference type="EMBL" id="PMP66613.1"/>
    </source>
</evidence>
<dbReference type="PANTHER" id="PTHR33397:SF3">
    <property type="entry name" value="MRNA NUCLEASE HEPT"/>
    <property type="match status" value="1"/>
</dbReference>
<organism evidence="5 6">
    <name type="scientific">Thermodesulfobacterium geofontis</name>
    <dbReference type="NCBI Taxonomy" id="1295609"/>
    <lineage>
        <taxon>Bacteria</taxon>
        <taxon>Pseudomonadati</taxon>
        <taxon>Thermodesulfobacteriota</taxon>
        <taxon>Thermodesulfobacteria</taxon>
        <taxon>Thermodesulfobacteriales</taxon>
        <taxon>Thermodesulfobacteriaceae</taxon>
        <taxon>Thermodesulfobacterium</taxon>
    </lineage>
</organism>
<proteinExistence type="inferred from homology"/>
<reference evidence="5 6" key="1">
    <citation type="submission" date="2018-01" db="EMBL/GenBank/DDBJ databases">
        <title>Metagenomic assembled genomes from two thermal pools in the Uzon Caldera, Kamchatka, Russia.</title>
        <authorList>
            <person name="Wilkins L."/>
            <person name="Ettinger C."/>
        </authorList>
    </citation>
    <scope>NUCLEOTIDE SEQUENCE [LARGE SCALE GENOMIC DNA]</scope>
    <source>
        <strain evidence="5">ZAV-08</strain>
    </source>
</reference>
<dbReference type="InterPro" id="IPR008201">
    <property type="entry name" value="HepT-like"/>
</dbReference>
<dbReference type="EMBL" id="PNIK01000072">
    <property type="protein sequence ID" value="PMP66613.1"/>
    <property type="molecule type" value="Genomic_DNA"/>
</dbReference>
<dbReference type="GO" id="GO:0004540">
    <property type="term" value="F:RNA nuclease activity"/>
    <property type="evidence" value="ECO:0007669"/>
    <property type="project" value="InterPro"/>
</dbReference>
<accession>A0A2N7PMP9</accession>
<dbReference type="NCBIfam" id="NF047751">
    <property type="entry name" value="HepT_toxin"/>
    <property type="match status" value="1"/>
</dbReference>
<comment type="caution">
    <text evidence="5">The sequence shown here is derived from an EMBL/GenBank/DDBJ whole genome shotgun (WGS) entry which is preliminary data.</text>
</comment>
<keyword evidence="3" id="KW-0378">Hydrolase</keyword>
<dbReference type="Gene3D" id="1.20.120.580">
    <property type="entry name" value="bsu32300-like"/>
    <property type="match status" value="1"/>
</dbReference>
<evidence type="ECO:0000256" key="3">
    <source>
        <dbReference type="ARBA" id="ARBA00022801"/>
    </source>
</evidence>
<name>A0A2N7PMP9_9BACT</name>
<evidence type="ECO:0000313" key="6">
    <source>
        <dbReference type="Proteomes" id="UP000235460"/>
    </source>
</evidence>
<dbReference type="AlphaFoldDB" id="A0A2N7PMP9"/>
<comment type="similarity">
    <text evidence="4">Belongs to the HepT RNase toxin family.</text>
</comment>
<dbReference type="GO" id="GO:0110001">
    <property type="term" value="C:toxin-antitoxin complex"/>
    <property type="evidence" value="ECO:0007669"/>
    <property type="project" value="InterPro"/>
</dbReference>
<evidence type="ECO:0008006" key="7">
    <source>
        <dbReference type="Google" id="ProtNLM"/>
    </source>
</evidence>
<dbReference type="GO" id="GO:0016787">
    <property type="term" value="F:hydrolase activity"/>
    <property type="evidence" value="ECO:0007669"/>
    <property type="project" value="UniProtKB-KW"/>
</dbReference>
<dbReference type="Proteomes" id="UP000235460">
    <property type="component" value="Unassembled WGS sequence"/>
</dbReference>
<protein>
    <recommendedName>
        <fullName evidence="7">DUF86 domain-containing protein</fullName>
    </recommendedName>
</protein>
<keyword evidence="2" id="KW-0540">Nuclease</keyword>
<dbReference type="InterPro" id="IPR037038">
    <property type="entry name" value="HepT-like_sf"/>
</dbReference>
<gene>
    <name evidence="5" type="ORF">C0190_05260</name>
</gene>
<sequence length="148" mass="17525">MVISKLNFEKINSRIFYIEESLKNLYEIKKKGKETFLNDPILISAAESNIRRALEAIFDIARHILAKSYGYKDLEYKQMAKLLVKEKVLPESYLSTLIKMAGYRNRLVHFYFEITPEELWEILEKNLSDFKEFLNLLNFFLMRVSSGI</sequence>
<keyword evidence="1" id="KW-1277">Toxin-antitoxin system</keyword>
<evidence type="ECO:0000256" key="4">
    <source>
        <dbReference type="ARBA" id="ARBA00024207"/>
    </source>
</evidence>
<dbReference type="InterPro" id="IPR052379">
    <property type="entry name" value="Type_VII_TA_RNase"/>
</dbReference>